<evidence type="ECO:0000313" key="3">
    <source>
        <dbReference type="Proteomes" id="UP000199440"/>
    </source>
</evidence>
<dbReference type="OrthoDB" id="9762378at2"/>
<dbReference type="PANTHER" id="PTHR48101">
    <property type="entry name" value="METHYLMALONYL-COA MUTASE, MITOCHONDRIAL-RELATED"/>
    <property type="match status" value="1"/>
</dbReference>
<dbReference type="InterPro" id="IPR006099">
    <property type="entry name" value="MeMalonylCoA_mutase_a/b_cat"/>
</dbReference>
<reference evidence="2 3" key="1">
    <citation type="submission" date="2016-10" db="EMBL/GenBank/DDBJ databases">
        <authorList>
            <person name="de Groot N.N."/>
        </authorList>
    </citation>
    <scope>NUCLEOTIDE SEQUENCE [LARGE SCALE GENOMIC DNA]</scope>
    <source>
        <strain evidence="2 3">DSM 19886</strain>
    </source>
</reference>
<dbReference type="Proteomes" id="UP000199440">
    <property type="component" value="Unassembled WGS sequence"/>
</dbReference>
<dbReference type="AlphaFoldDB" id="A0A1G9U5D4"/>
<sequence length="457" mass="51429">MEKKLFDDFQPVSAKAWKQQIQYALKGADYNKNMIYESLEGIPIKPFYHADDLEKNVLDQPNVPETWAIGQELFVADAKRTNTKALKALERGVESLLFNIPSEKIAVKTLINGIDMFKTPLHFKSQFLSKSYAEQILKATTTATRSFLHLDPIGHFVQSGNWYTNQATDLATVSEILKLSKAHSNTSILSVDASLYQNAGATMVQQLAYALAHSHEYLHFLAPPLIKGITFKIAVGSNYFFEIAKVRALRLLWRTLAETYDIAPDCHIVATPTRRNKTLYSPNTNMLRTTTECMSAILGGADTICNAPYDAIYHKDNDFGERLARNQLLLLKHESHYNQVAHAAGGAYYIETLTQQLAQKALDLFKTIEASGGYLKQLKTGVIQRKISESAQKEQLAFDAHNEILVGTNAFQKTTETVKDTLELYPFVKTNPRKTLIVPIIPKRLAEATEQQRLKEE</sequence>
<dbReference type="GO" id="GO:0016866">
    <property type="term" value="F:intramolecular transferase activity"/>
    <property type="evidence" value="ECO:0007669"/>
    <property type="project" value="InterPro"/>
</dbReference>
<proteinExistence type="predicted"/>
<gene>
    <name evidence="2" type="ORF">SAMN04488514_110122</name>
</gene>
<dbReference type="Pfam" id="PF01642">
    <property type="entry name" value="MM_CoA_mutase"/>
    <property type="match status" value="1"/>
</dbReference>
<protein>
    <submittedName>
        <fullName evidence="2">Methylmalonyl-CoA mutase</fullName>
    </submittedName>
</protein>
<accession>A0A1G9U5D4</accession>
<organism evidence="2 3">
    <name type="scientific">Kriegella aquimaris</name>
    <dbReference type="NCBI Taxonomy" id="192904"/>
    <lineage>
        <taxon>Bacteria</taxon>
        <taxon>Pseudomonadati</taxon>
        <taxon>Bacteroidota</taxon>
        <taxon>Flavobacteriia</taxon>
        <taxon>Flavobacteriales</taxon>
        <taxon>Flavobacteriaceae</taxon>
        <taxon>Kriegella</taxon>
    </lineage>
</organism>
<dbReference type="GO" id="GO:0031419">
    <property type="term" value="F:cobalamin binding"/>
    <property type="evidence" value="ECO:0007669"/>
    <property type="project" value="InterPro"/>
</dbReference>
<dbReference type="Gene3D" id="3.20.20.240">
    <property type="entry name" value="Methylmalonyl-CoA mutase"/>
    <property type="match status" value="1"/>
</dbReference>
<dbReference type="PANTHER" id="PTHR48101:SF1">
    <property type="entry name" value="METHYLMALONYL-COA MUTASE, LARGE SUBUNIT"/>
    <property type="match status" value="1"/>
</dbReference>
<dbReference type="EMBL" id="FNGV01000010">
    <property type="protein sequence ID" value="SDM55072.1"/>
    <property type="molecule type" value="Genomic_DNA"/>
</dbReference>
<dbReference type="SUPFAM" id="SSF51703">
    <property type="entry name" value="Cobalamin (vitamin B12)-dependent enzymes"/>
    <property type="match status" value="1"/>
</dbReference>
<keyword evidence="3" id="KW-1185">Reference proteome</keyword>
<dbReference type="RefSeq" id="WP_089892659.1">
    <property type="nucleotide sequence ID" value="NZ_FNGV01000010.1"/>
</dbReference>
<dbReference type="InterPro" id="IPR016176">
    <property type="entry name" value="Cbl-dep_enz_cat"/>
</dbReference>
<dbReference type="CDD" id="cd03677">
    <property type="entry name" value="MM_CoA_mutase_beta"/>
    <property type="match status" value="1"/>
</dbReference>
<evidence type="ECO:0000259" key="1">
    <source>
        <dbReference type="Pfam" id="PF01642"/>
    </source>
</evidence>
<feature type="domain" description="Methylmalonyl-CoA mutase alpha/beta chain catalytic" evidence="1">
    <location>
        <begin position="141"/>
        <end position="422"/>
    </location>
</feature>
<evidence type="ECO:0000313" key="2">
    <source>
        <dbReference type="EMBL" id="SDM55072.1"/>
    </source>
</evidence>
<name>A0A1G9U5D4_9FLAO</name>
<dbReference type="STRING" id="192904.SAMN04488514_110122"/>